<gene>
    <name evidence="1" type="ORF">EPUL_002457</name>
</gene>
<comment type="caution">
    <text evidence="1">The sequence shown here is derived from an EMBL/GenBank/DDBJ whole genome shotgun (WGS) entry which is preliminary data.</text>
</comment>
<keyword evidence="2" id="KW-1185">Reference proteome</keyword>
<dbReference type="Proteomes" id="UP000237438">
    <property type="component" value="Unassembled WGS sequence"/>
</dbReference>
<organism evidence="1 2">
    <name type="scientific">Erysiphe pulchra</name>
    <dbReference type="NCBI Taxonomy" id="225359"/>
    <lineage>
        <taxon>Eukaryota</taxon>
        <taxon>Fungi</taxon>
        <taxon>Dikarya</taxon>
        <taxon>Ascomycota</taxon>
        <taxon>Pezizomycotina</taxon>
        <taxon>Leotiomycetes</taxon>
        <taxon>Erysiphales</taxon>
        <taxon>Erysiphaceae</taxon>
        <taxon>Erysiphe</taxon>
    </lineage>
</organism>
<name>A0A2S4PTX8_9PEZI</name>
<evidence type="ECO:0000313" key="2">
    <source>
        <dbReference type="Proteomes" id="UP000237438"/>
    </source>
</evidence>
<reference evidence="1 2" key="1">
    <citation type="submission" date="2017-10" db="EMBL/GenBank/DDBJ databases">
        <title>Development of genomic resources for the powdery mildew, Erysiphe pulchra.</title>
        <authorList>
            <person name="Wadl P.A."/>
            <person name="Mack B.M."/>
            <person name="Moore G."/>
            <person name="Beltz S.B."/>
        </authorList>
    </citation>
    <scope>NUCLEOTIDE SEQUENCE [LARGE SCALE GENOMIC DNA]</scope>
    <source>
        <strain evidence="1">Cflorida</strain>
    </source>
</reference>
<dbReference type="AlphaFoldDB" id="A0A2S4PTX8"/>
<dbReference type="EMBL" id="PEDP01000588">
    <property type="protein sequence ID" value="POS85486.1"/>
    <property type="molecule type" value="Genomic_DNA"/>
</dbReference>
<proteinExistence type="predicted"/>
<sequence>MKEDSLKTATPLDLGLTVAEISAYLGFLRRQIYRIRNNGLESRKKKNWSIPAIPGTKCRVWLAGITIEIDCPGAGAGFLALISEGISRAIRGEKNFLKQTTCKRLPIKPTPPQRQSYEDKRIMVRLNPDHEARKNEPFLLRQQIQHVAILAPTLSKAAAILQYNEVIAQRFGIAVVERQESWKKSVIGPLPKQISTMGGSQDPSKGLLLQEPGFAPIYDETKRSKESSEPLGHIRFNVPETKAHRFFSKLPLFEAAVGIPKIRERKTAVNNLATAMSEHVPAYLAVGFALRKVTKYERTSCDLSRDHNFPPKCAYCRGPHTADSLECLIRPNKDNKLPSKAQISEIKKVPATARLRLKVAHCENIKTATLADNKPSEACTETSSNIRTLFPSLPSSLAGI</sequence>
<protein>
    <submittedName>
        <fullName evidence="1">Uncharacterized protein</fullName>
    </submittedName>
</protein>
<dbReference type="OrthoDB" id="3039988at2759"/>
<evidence type="ECO:0000313" key="1">
    <source>
        <dbReference type="EMBL" id="POS85486.1"/>
    </source>
</evidence>
<accession>A0A2S4PTX8</accession>